<sequence length="381" mass="43483">MAQEFTLGIEEEFQIVDPDTRELRSRVAEILDEGMMLLGEQLKPEMHQSMVEVGTGICHNIQEARADVVRLRRTVATLAHKKNLRIVAASTHPFSHWKDQEITPNERYFQLIEEMQQLARALSIYGLHVHVGIENRDDAIHIMNAARYFLPHILALTTSSPFWIGRNTGLKSYRSEVFKQFPRTGIPDYFGSSSEFDNYVKLLIKTGCIDNGKKIWWDLRPHPVFPTLEFRICDLPAKVDEVIAIAALFQAVVAKLYKLLRQNMGFRLYRRMLIEENKWRAVRYGLDGKLLDLGKQAEVPVRSLILELLEFVDDVVDELGSRSELEYVHTILREGTSADRQLRIFQETNGDLHAVVDNLIAETLQGVMEPGAVSTASSQPA</sequence>
<dbReference type="InterPro" id="IPR006336">
    <property type="entry name" value="GCS2"/>
</dbReference>
<comment type="catalytic activity">
    <reaction evidence="4">
        <text>L-cysteine + L-glutamate + ATP = gamma-L-glutamyl-L-cysteine + ADP + phosphate + H(+)</text>
        <dbReference type="Rhea" id="RHEA:13285"/>
        <dbReference type="ChEBI" id="CHEBI:15378"/>
        <dbReference type="ChEBI" id="CHEBI:29985"/>
        <dbReference type="ChEBI" id="CHEBI:30616"/>
        <dbReference type="ChEBI" id="CHEBI:35235"/>
        <dbReference type="ChEBI" id="CHEBI:43474"/>
        <dbReference type="ChEBI" id="CHEBI:58173"/>
        <dbReference type="ChEBI" id="CHEBI:456216"/>
        <dbReference type="EC" id="6.3.2.2"/>
    </reaction>
</comment>
<evidence type="ECO:0000256" key="2">
    <source>
        <dbReference type="ARBA" id="ARBA00022741"/>
    </source>
</evidence>
<reference evidence="5 6" key="1">
    <citation type="submission" date="2021-03" db="EMBL/GenBank/DDBJ databases">
        <title>Genomic and phenotypic characterization of Chloracidobacterium isolates provides evidence for multiple species.</title>
        <authorList>
            <person name="Saini M.K."/>
            <person name="Costas A.M.G."/>
            <person name="Tank M."/>
            <person name="Bryant D.A."/>
        </authorList>
    </citation>
    <scope>NUCLEOTIDE SEQUENCE [LARGE SCALE GENOMIC DNA]</scope>
    <source>
        <strain evidence="5 6">N</strain>
    </source>
</reference>
<keyword evidence="2 4" id="KW-0547">Nucleotide-binding</keyword>
<dbReference type="NCBIfam" id="NF010039">
    <property type="entry name" value="PRK13515.1"/>
    <property type="match status" value="1"/>
</dbReference>
<dbReference type="GO" id="GO:0016874">
    <property type="term" value="F:ligase activity"/>
    <property type="evidence" value="ECO:0007669"/>
    <property type="project" value="UniProtKB-KW"/>
</dbReference>
<evidence type="ECO:0000313" key="5">
    <source>
        <dbReference type="EMBL" id="QUV93475.1"/>
    </source>
</evidence>
<dbReference type="PANTHER" id="PTHR36510">
    <property type="entry name" value="GLUTAMATE--CYSTEINE LIGASE 2-RELATED"/>
    <property type="match status" value="1"/>
</dbReference>
<dbReference type="InterPro" id="IPR014746">
    <property type="entry name" value="Gln_synth/guanido_kin_cat_dom"/>
</dbReference>
<name>A0ABX8AXQ9_9BACT</name>
<dbReference type="InterPro" id="IPR050141">
    <property type="entry name" value="GCL_type2/YbdK_subfam"/>
</dbReference>
<comment type="similarity">
    <text evidence="4">Belongs to the glutamate--cysteine ligase type 2 family. YbdK subfamily.</text>
</comment>
<evidence type="ECO:0000313" key="6">
    <source>
        <dbReference type="Proteomes" id="UP000677668"/>
    </source>
</evidence>
<dbReference type="Pfam" id="PF04107">
    <property type="entry name" value="GCS2"/>
    <property type="match status" value="1"/>
</dbReference>
<keyword evidence="3 4" id="KW-0067">ATP-binding</keyword>
<keyword evidence="1 4" id="KW-0436">Ligase</keyword>
<dbReference type="InterPro" id="IPR011793">
    <property type="entry name" value="YbdK"/>
</dbReference>
<dbReference type="EMBL" id="CP072642">
    <property type="protein sequence ID" value="QUV93475.1"/>
    <property type="molecule type" value="Genomic_DNA"/>
</dbReference>
<gene>
    <name evidence="5" type="ORF">J8C05_08860</name>
</gene>
<evidence type="ECO:0000256" key="1">
    <source>
        <dbReference type="ARBA" id="ARBA00022598"/>
    </source>
</evidence>
<evidence type="ECO:0000256" key="3">
    <source>
        <dbReference type="ARBA" id="ARBA00022840"/>
    </source>
</evidence>
<dbReference type="SUPFAM" id="SSF55931">
    <property type="entry name" value="Glutamine synthetase/guanido kinase"/>
    <property type="match status" value="1"/>
</dbReference>
<proteinExistence type="inferred from homology"/>
<comment type="function">
    <text evidence="4">ATP-dependent carboxylate-amine ligase which exhibits weak glutamate--cysteine ligase activity.</text>
</comment>
<dbReference type="HAMAP" id="MF_01609">
    <property type="entry name" value="Glu_cys_ligase_2"/>
    <property type="match status" value="1"/>
</dbReference>
<dbReference type="RefSeq" id="WP_211421854.1">
    <property type="nucleotide sequence ID" value="NZ_CP072642.1"/>
</dbReference>
<dbReference type="Proteomes" id="UP000677668">
    <property type="component" value="Chromosome 1"/>
</dbReference>
<dbReference type="PANTHER" id="PTHR36510:SF1">
    <property type="entry name" value="GLUTAMATE--CYSTEINE LIGASE 2-RELATED"/>
    <property type="match status" value="1"/>
</dbReference>
<accession>A0ABX8AXQ9</accession>
<organism evidence="5 6">
    <name type="scientific">Chloracidobacterium sp. N</name>
    <dbReference type="NCBI Taxonomy" id="2821540"/>
    <lineage>
        <taxon>Bacteria</taxon>
        <taxon>Pseudomonadati</taxon>
        <taxon>Acidobacteriota</taxon>
        <taxon>Terriglobia</taxon>
        <taxon>Terriglobales</taxon>
        <taxon>Acidobacteriaceae</taxon>
        <taxon>Chloracidobacterium</taxon>
        <taxon>Chloracidobacterium aggregatum</taxon>
    </lineage>
</organism>
<evidence type="ECO:0000256" key="4">
    <source>
        <dbReference type="HAMAP-Rule" id="MF_01609"/>
    </source>
</evidence>
<dbReference type="Gene3D" id="3.30.590.20">
    <property type="match status" value="1"/>
</dbReference>
<keyword evidence="6" id="KW-1185">Reference proteome</keyword>
<protein>
    <recommendedName>
        <fullName evidence="4">Putative glutamate--cysteine ligase 2</fullName>
        <ecNumber evidence="4">6.3.2.2</ecNumber>
    </recommendedName>
    <alternativeName>
        <fullName evidence="4">Gamma-glutamylcysteine synthetase 2</fullName>
        <shortName evidence="4">GCS 2</shortName>
        <shortName evidence="4">Gamma-GCS 2</shortName>
    </alternativeName>
</protein>
<dbReference type="NCBIfam" id="TIGR02050">
    <property type="entry name" value="gshA_cyan_rel"/>
    <property type="match status" value="1"/>
</dbReference>
<dbReference type="EC" id="6.3.2.2" evidence="4"/>